<comment type="subcellular location">
    <subcellularLocation>
        <location evidence="1">Nucleus</location>
    </subcellularLocation>
</comment>
<dbReference type="InterPro" id="IPR050457">
    <property type="entry name" value="ZnFinger_BTB_dom_contain"/>
</dbReference>
<dbReference type="STRING" id="37003.ENSKMAP00000020415"/>
<evidence type="ECO:0000256" key="5">
    <source>
        <dbReference type="ARBA" id="ARBA00022833"/>
    </source>
</evidence>
<name>A0A3Q3AVA6_KRYMA</name>
<accession>A0A3Q3AVA6</accession>
<dbReference type="GO" id="GO:0005634">
    <property type="term" value="C:nucleus"/>
    <property type="evidence" value="ECO:0007669"/>
    <property type="project" value="UniProtKB-SubCell"/>
</dbReference>
<dbReference type="GO" id="GO:0008270">
    <property type="term" value="F:zinc ion binding"/>
    <property type="evidence" value="ECO:0007669"/>
    <property type="project" value="UniProtKB-KW"/>
</dbReference>
<keyword evidence="7" id="KW-0238">DNA-binding</keyword>
<proteinExistence type="predicted"/>
<evidence type="ECO:0000256" key="6">
    <source>
        <dbReference type="ARBA" id="ARBA00023015"/>
    </source>
</evidence>
<keyword evidence="3" id="KW-0677">Repeat</keyword>
<evidence type="ECO:0000256" key="7">
    <source>
        <dbReference type="ARBA" id="ARBA00023125"/>
    </source>
</evidence>
<evidence type="ECO:0000256" key="9">
    <source>
        <dbReference type="ARBA" id="ARBA00023242"/>
    </source>
</evidence>
<dbReference type="PANTHER" id="PTHR46105">
    <property type="entry name" value="AGAP004733-PA"/>
    <property type="match status" value="1"/>
</dbReference>
<keyword evidence="4" id="KW-0863">Zinc-finger</keyword>
<dbReference type="OMA" id="DSCNDEH"/>
<reference evidence="11" key="2">
    <citation type="submission" date="2025-09" db="UniProtKB">
        <authorList>
            <consortium name="Ensembl"/>
        </authorList>
    </citation>
    <scope>IDENTIFICATION</scope>
</reference>
<evidence type="ECO:0000256" key="3">
    <source>
        <dbReference type="ARBA" id="ARBA00022737"/>
    </source>
</evidence>
<reference evidence="11" key="1">
    <citation type="submission" date="2025-08" db="UniProtKB">
        <authorList>
            <consortium name="Ensembl"/>
        </authorList>
    </citation>
    <scope>IDENTIFICATION</scope>
</reference>
<evidence type="ECO:0000313" key="11">
    <source>
        <dbReference type="Ensembl" id="ENSKMAP00000020415.1"/>
    </source>
</evidence>
<dbReference type="SUPFAM" id="SSF54695">
    <property type="entry name" value="POZ domain"/>
    <property type="match status" value="1"/>
</dbReference>
<dbReference type="InterPro" id="IPR000210">
    <property type="entry name" value="BTB/POZ_dom"/>
</dbReference>
<evidence type="ECO:0000313" key="12">
    <source>
        <dbReference type="Proteomes" id="UP000264800"/>
    </source>
</evidence>
<dbReference type="Gene3D" id="3.30.710.10">
    <property type="entry name" value="Potassium Channel Kv1.1, Chain A"/>
    <property type="match status" value="1"/>
</dbReference>
<dbReference type="Pfam" id="PF00651">
    <property type="entry name" value="BTB"/>
    <property type="match status" value="1"/>
</dbReference>
<evidence type="ECO:0000259" key="10">
    <source>
        <dbReference type="PROSITE" id="PS50097"/>
    </source>
</evidence>
<dbReference type="AlphaFoldDB" id="A0A3Q3AVA6"/>
<dbReference type="GO" id="GO:0000978">
    <property type="term" value="F:RNA polymerase II cis-regulatory region sequence-specific DNA binding"/>
    <property type="evidence" value="ECO:0007669"/>
    <property type="project" value="TreeGrafter"/>
</dbReference>
<evidence type="ECO:0000256" key="8">
    <source>
        <dbReference type="ARBA" id="ARBA00023163"/>
    </source>
</evidence>
<dbReference type="GO" id="GO:0000981">
    <property type="term" value="F:DNA-binding transcription factor activity, RNA polymerase II-specific"/>
    <property type="evidence" value="ECO:0007669"/>
    <property type="project" value="TreeGrafter"/>
</dbReference>
<dbReference type="PANTHER" id="PTHR46105:SF5">
    <property type="entry name" value="ZINC FINGER AND BTB DOMAIN-CONTAINING PROTEIN 44 ISOFORM X1"/>
    <property type="match status" value="1"/>
</dbReference>
<keyword evidence="9" id="KW-0539">Nucleus</keyword>
<evidence type="ECO:0000256" key="1">
    <source>
        <dbReference type="ARBA" id="ARBA00004123"/>
    </source>
</evidence>
<dbReference type="InterPro" id="IPR011333">
    <property type="entry name" value="SKP1/BTB/POZ_sf"/>
</dbReference>
<keyword evidence="6" id="KW-0805">Transcription regulation</keyword>
<keyword evidence="2" id="KW-0479">Metal-binding</keyword>
<sequence length="88" mass="9993">MSCEESEVNQFLPKHSQTMLDKLNQQRLSNQFCDITLLIEGEEYRAHKAVLAACSEYFNELFFEKGAATTHEAVVDLSGKPLAFYGLF</sequence>
<dbReference type="Ensembl" id="ENSKMAT00000020683.1">
    <property type="protein sequence ID" value="ENSKMAP00000020415.1"/>
    <property type="gene ID" value="ENSKMAG00000015169.1"/>
</dbReference>
<feature type="domain" description="BTB" evidence="10">
    <location>
        <begin position="33"/>
        <end position="88"/>
    </location>
</feature>
<dbReference type="GeneTree" id="ENSGT00900000141090"/>
<dbReference type="PROSITE" id="PS50097">
    <property type="entry name" value="BTB"/>
    <property type="match status" value="1"/>
</dbReference>
<keyword evidence="5" id="KW-0862">Zinc</keyword>
<keyword evidence="8" id="KW-0804">Transcription</keyword>
<organism evidence="11 12">
    <name type="scientific">Kryptolebias marmoratus</name>
    <name type="common">Mangrove killifish</name>
    <name type="synonym">Rivulus marmoratus</name>
    <dbReference type="NCBI Taxonomy" id="37003"/>
    <lineage>
        <taxon>Eukaryota</taxon>
        <taxon>Metazoa</taxon>
        <taxon>Chordata</taxon>
        <taxon>Craniata</taxon>
        <taxon>Vertebrata</taxon>
        <taxon>Euteleostomi</taxon>
        <taxon>Actinopterygii</taxon>
        <taxon>Neopterygii</taxon>
        <taxon>Teleostei</taxon>
        <taxon>Neoteleostei</taxon>
        <taxon>Acanthomorphata</taxon>
        <taxon>Ovalentaria</taxon>
        <taxon>Atherinomorphae</taxon>
        <taxon>Cyprinodontiformes</taxon>
        <taxon>Rivulidae</taxon>
        <taxon>Kryptolebias</taxon>
    </lineage>
</organism>
<protein>
    <recommendedName>
        <fullName evidence="10">BTB domain-containing protein</fullName>
    </recommendedName>
</protein>
<keyword evidence="12" id="KW-1185">Reference proteome</keyword>
<evidence type="ECO:0000256" key="4">
    <source>
        <dbReference type="ARBA" id="ARBA00022771"/>
    </source>
</evidence>
<evidence type="ECO:0000256" key="2">
    <source>
        <dbReference type="ARBA" id="ARBA00022723"/>
    </source>
</evidence>
<dbReference type="Proteomes" id="UP000264800">
    <property type="component" value="Unplaced"/>
</dbReference>